<dbReference type="PANTHER" id="PTHR47163:SF2">
    <property type="entry name" value="SI:DKEY-17M8.2"/>
    <property type="match status" value="1"/>
</dbReference>
<dbReference type="OrthoDB" id="424490at2759"/>
<evidence type="ECO:0000313" key="2">
    <source>
        <dbReference type="Proteomes" id="UP000051530"/>
    </source>
</evidence>
<accession>A0A0R0M5T3</accession>
<comment type="caution">
    <text evidence="1">The sequence shown here is derived from an EMBL/GenBank/DDBJ whole genome shotgun (WGS) entry which is preliminary data.</text>
</comment>
<dbReference type="PANTHER" id="PTHR47163">
    <property type="entry name" value="DDE_TNP_IS1595 DOMAIN-CONTAINING PROTEIN"/>
    <property type="match status" value="1"/>
</dbReference>
<evidence type="ECO:0000313" key="1">
    <source>
        <dbReference type="EMBL" id="KRH93787.1"/>
    </source>
</evidence>
<gene>
    <name evidence="1" type="ORF">M153_5730002241</name>
</gene>
<organism evidence="1 2">
    <name type="scientific">Pseudoloma neurophilia</name>
    <dbReference type="NCBI Taxonomy" id="146866"/>
    <lineage>
        <taxon>Eukaryota</taxon>
        <taxon>Fungi</taxon>
        <taxon>Fungi incertae sedis</taxon>
        <taxon>Microsporidia</taxon>
        <taxon>Pseudoloma</taxon>
    </lineage>
</organism>
<dbReference type="VEuPathDB" id="MicrosporidiaDB:M153_5730002241"/>
<proteinExistence type="predicted"/>
<dbReference type="AlphaFoldDB" id="A0A0R0M5T3"/>
<dbReference type="EMBL" id="LGUB01000216">
    <property type="protein sequence ID" value="KRH93787.1"/>
    <property type="molecule type" value="Genomic_DNA"/>
</dbReference>
<feature type="non-terminal residue" evidence="1">
    <location>
        <position position="1"/>
    </location>
</feature>
<dbReference type="InterPro" id="IPR053164">
    <property type="entry name" value="IS1016-like_transposase"/>
</dbReference>
<name>A0A0R0M5T3_9MICR</name>
<sequence length="229" mass="26440">LSISITTAGEIKIETSEFIKYDFEDLINLDQKEIIKLFQEVDLLLLHVLCGNQLSKLYFEKDRHPFFRCRRRACRPVQRISLYKNTIFDATKLPISQTLEILWQFSCRRSNSDTAEPLNVSSETIKYFLKLFQASLSFFIDTNSNKIGGDGIIVHVDETVITTRKYGRGRHRPSNSVSVIGGVDIHSRKVFLKFHTSRSRSDLYYFLGNFIERGSIIHTDCLGSYITIN</sequence>
<reference evidence="1 2" key="1">
    <citation type="submission" date="2015-07" db="EMBL/GenBank/DDBJ databases">
        <title>The genome of Pseudoloma neurophilia, a relevant intracellular parasite of the zebrafish.</title>
        <authorList>
            <person name="Ndikumana S."/>
            <person name="Pelin A."/>
            <person name="Sanders J."/>
            <person name="Corradi N."/>
        </authorList>
    </citation>
    <scope>NUCLEOTIDE SEQUENCE [LARGE SCALE GENOMIC DNA]</scope>
    <source>
        <strain evidence="1 2">MK1</strain>
    </source>
</reference>
<dbReference type="Proteomes" id="UP000051530">
    <property type="component" value="Unassembled WGS sequence"/>
</dbReference>
<keyword evidence="2" id="KW-1185">Reference proteome</keyword>
<protein>
    <submittedName>
        <fullName evidence="1">Putative transposable element</fullName>
    </submittedName>
</protein>